<name>A0A427XVS7_9TREE</name>
<sequence>MATLQQRPCPISLVLGPSVSALPTYGRLVVGEPVEDESPPETVFGAIGVAAMDDAAVEVEHVTRLKVAMPEVGSSGSLSSLTLFREDDGGVLMTEDLVVV</sequence>
<keyword evidence="2" id="KW-1185">Reference proteome</keyword>
<protein>
    <submittedName>
        <fullName evidence="1">Uncharacterized protein</fullName>
    </submittedName>
</protein>
<dbReference type="EMBL" id="RSCD01000025">
    <property type="protein sequence ID" value="RSH82940.1"/>
    <property type="molecule type" value="Genomic_DNA"/>
</dbReference>
<proteinExistence type="predicted"/>
<dbReference type="AlphaFoldDB" id="A0A427XVS7"/>
<organism evidence="1 2">
    <name type="scientific">Saitozyma podzolica</name>
    <dbReference type="NCBI Taxonomy" id="1890683"/>
    <lineage>
        <taxon>Eukaryota</taxon>
        <taxon>Fungi</taxon>
        <taxon>Dikarya</taxon>
        <taxon>Basidiomycota</taxon>
        <taxon>Agaricomycotina</taxon>
        <taxon>Tremellomycetes</taxon>
        <taxon>Tremellales</taxon>
        <taxon>Trimorphomycetaceae</taxon>
        <taxon>Saitozyma</taxon>
    </lineage>
</organism>
<gene>
    <name evidence="1" type="ORF">EHS25_005649</name>
</gene>
<comment type="caution">
    <text evidence="1">The sequence shown here is derived from an EMBL/GenBank/DDBJ whole genome shotgun (WGS) entry which is preliminary data.</text>
</comment>
<evidence type="ECO:0000313" key="1">
    <source>
        <dbReference type="EMBL" id="RSH82940.1"/>
    </source>
</evidence>
<dbReference type="Proteomes" id="UP000279259">
    <property type="component" value="Unassembled WGS sequence"/>
</dbReference>
<evidence type="ECO:0000313" key="2">
    <source>
        <dbReference type="Proteomes" id="UP000279259"/>
    </source>
</evidence>
<reference evidence="1 2" key="1">
    <citation type="submission" date="2018-11" db="EMBL/GenBank/DDBJ databases">
        <title>Genome sequence of Saitozyma podzolica DSM 27192.</title>
        <authorList>
            <person name="Aliyu H."/>
            <person name="Gorte O."/>
            <person name="Ochsenreither K."/>
        </authorList>
    </citation>
    <scope>NUCLEOTIDE SEQUENCE [LARGE SCALE GENOMIC DNA]</scope>
    <source>
        <strain evidence="1 2">DSM 27192</strain>
    </source>
</reference>
<accession>A0A427XVS7</accession>